<evidence type="ECO:0000313" key="3">
    <source>
        <dbReference type="Proteomes" id="UP000184356"/>
    </source>
</evidence>
<dbReference type="GO" id="GO:0009116">
    <property type="term" value="P:nucleoside metabolic process"/>
    <property type="evidence" value="ECO:0007669"/>
    <property type="project" value="InterPro"/>
</dbReference>
<name>A0A1L9T5P4_9EURO</name>
<evidence type="ECO:0000256" key="1">
    <source>
        <dbReference type="SAM" id="MobiDB-lite"/>
    </source>
</evidence>
<feature type="compositionally biased region" description="Polar residues" evidence="1">
    <location>
        <begin position="317"/>
        <end position="338"/>
    </location>
</feature>
<proteinExistence type="predicted"/>
<dbReference type="GO" id="GO:0003824">
    <property type="term" value="F:catalytic activity"/>
    <property type="evidence" value="ECO:0007669"/>
    <property type="project" value="InterPro"/>
</dbReference>
<organism evidence="2 3">
    <name type="scientific">Aspergillus sydowii CBS 593.65</name>
    <dbReference type="NCBI Taxonomy" id="1036612"/>
    <lineage>
        <taxon>Eukaryota</taxon>
        <taxon>Fungi</taxon>
        <taxon>Dikarya</taxon>
        <taxon>Ascomycota</taxon>
        <taxon>Pezizomycotina</taxon>
        <taxon>Eurotiomycetes</taxon>
        <taxon>Eurotiomycetidae</taxon>
        <taxon>Eurotiales</taxon>
        <taxon>Aspergillaceae</taxon>
        <taxon>Aspergillus</taxon>
        <taxon>Aspergillus subgen. Nidulantes</taxon>
    </lineage>
</organism>
<dbReference type="EMBL" id="KV878594">
    <property type="protein sequence ID" value="OJJ54770.1"/>
    <property type="molecule type" value="Genomic_DNA"/>
</dbReference>
<dbReference type="SUPFAM" id="SSF53167">
    <property type="entry name" value="Purine and uridine phosphorylases"/>
    <property type="match status" value="1"/>
</dbReference>
<dbReference type="PANTHER" id="PTHR46082">
    <property type="entry name" value="ATP/GTP-BINDING PROTEIN-RELATED"/>
    <property type="match status" value="1"/>
</dbReference>
<feature type="region of interest" description="Disordered" evidence="1">
    <location>
        <begin position="317"/>
        <end position="339"/>
    </location>
</feature>
<keyword evidence="3" id="KW-1185">Reference proteome</keyword>
<dbReference type="VEuPathDB" id="FungiDB:ASPSYDRAFT_475812"/>
<dbReference type="STRING" id="1036612.A0A1L9T5P4"/>
<accession>A0A1L9T5P4</accession>
<reference evidence="3" key="1">
    <citation type="journal article" date="2017" name="Genome Biol.">
        <title>Comparative genomics reveals high biological diversity and specific adaptations in the industrially and medically important fungal genus Aspergillus.</title>
        <authorList>
            <person name="de Vries R.P."/>
            <person name="Riley R."/>
            <person name="Wiebenga A."/>
            <person name="Aguilar-Osorio G."/>
            <person name="Amillis S."/>
            <person name="Uchima C.A."/>
            <person name="Anderluh G."/>
            <person name="Asadollahi M."/>
            <person name="Askin M."/>
            <person name="Barry K."/>
            <person name="Battaglia E."/>
            <person name="Bayram O."/>
            <person name="Benocci T."/>
            <person name="Braus-Stromeyer S.A."/>
            <person name="Caldana C."/>
            <person name="Canovas D."/>
            <person name="Cerqueira G.C."/>
            <person name="Chen F."/>
            <person name="Chen W."/>
            <person name="Choi C."/>
            <person name="Clum A."/>
            <person name="Dos Santos R.A."/>
            <person name="Damasio A.R."/>
            <person name="Diallinas G."/>
            <person name="Emri T."/>
            <person name="Fekete E."/>
            <person name="Flipphi M."/>
            <person name="Freyberg S."/>
            <person name="Gallo A."/>
            <person name="Gournas C."/>
            <person name="Habgood R."/>
            <person name="Hainaut M."/>
            <person name="Harispe M.L."/>
            <person name="Henrissat B."/>
            <person name="Hilden K.S."/>
            <person name="Hope R."/>
            <person name="Hossain A."/>
            <person name="Karabika E."/>
            <person name="Karaffa L."/>
            <person name="Karanyi Z."/>
            <person name="Krasevec N."/>
            <person name="Kuo A."/>
            <person name="Kusch H."/>
            <person name="LaButti K."/>
            <person name="Lagendijk E.L."/>
            <person name="Lapidus A."/>
            <person name="Levasseur A."/>
            <person name="Lindquist E."/>
            <person name="Lipzen A."/>
            <person name="Logrieco A.F."/>
            <person name="MacCabe A."/>
            <person name="Maekelae M.R."/>
            <person name="Malavazi I."/>
            <person name="Melin P."/>
            <person name="Meyer V."/>
            <person name="Mielnichuk N."/>
            <person name="Miskei M."/>
            <person name="Molnar A.P."/>
            <person name="Mule G."/>
            <person name="Ngan C.Y."/>
            <person name="Orejas M."/>
            <person name="Orosz E."/>
            <person name="Ouedraogo J.P."/>
            <person name="Overkamp K.M."/>
            <person name="Park H.-S."/>
            <person name="Perrone G."/>
            <person name="Piumi F."/>
            <person name="Punt P.J."/>
            <person name="Ram A.F."/>
            <person name="Ramon A."/>
            <person name="Rauscher S."/>
            <person name="Record E."/>
            <person name="Riano-Pachon D.M."/>
            <person name="Robert V."/>
            <person name="Roehrig J."/>
            <person name="Ruller R."/>
            <person name="Salamov A."/>
            <person name="Salih N.S."/>
            <person name="Samson R.A."/>
            <person name="Sandor E."/>
            <person name="Sanguinetti M."/>
            <person name="Schuetze T."/>
            <person name="Sepcic K."/>
            <person name="Shelest E."/>
            <person name="Sherlock G."/>
            <person name="Sophianopoulou V."/>
            <person name="Squina F.M."/>
            <person name="Sun H."/>
            <person name="Susca A."/>
            <person name="Todd R.B."/>
            <person name="Tsang A."/>
            <person name="Unkles S.E."/>
            <person name="van de Wiele N."/>
            <person name="van Rossen-Uffink D."/>
            <person name="Oliveira J.V."/>
            <person name="Vesth T.C."/>
            <person name="Visser J."/>
            <person name="Yu J.-H."/>
            <person name="Zhou M."/>
            <person name="Andersen M.R."/>
            <person name="Archer D.B."/>
            <person name="Baker S.E."/>
            <person name="Benoit I."/>
            <person name="Brakhage A.A."/>
            <person name="Braus G.H."/>
            <person name="Fischer R."/>
            <person name="Frisvad J.C."/>
            <person name="Goldman G.H."/>
            <person name="Houbraken J."/>
            <person name="Oakley B."/>
            <person name="Pocsi I."/>
            <person name="Scazzocchio C."/>
            <person name="Seiboth B."/>
            <person name="vanKuyk P.A."/>
            <person name="Wortman J."/>
            <person name="Dyer P.S."/>
            <person name="Grigoriev I.V."/>
        </authorList>
    </citation>
    <scope>NUCLEOTIDE SEQUENCE [LARGE SCALE GENOMIC DNA]</scope>
    <source>
        <strain evidence="3">CBS 593.65</strain>
    </source>
</reference>
<gene>
    <name evidence="2" type="ORF">ASPSYDRAFT_475812</name>
</gene>
<dbReference type="OrthoDB" id="1577640at2759"/>
<dbReference type="Proteomes" id="UP000184356">
    <property type="component" value="Unassembled WGS sequence"/>
</dbReference>
<dbReference type="InterPro" id="IPR053137">
    <property type="entry name" value="NLR-like"/>
</dbReference>
<sequence>MPTHNDYQVGWICALPLEFAAAEAMLDTLHETLPNRRDDENTYVLGSIRQHNIVIACLPVGVYGTTSATSVGMQMRASFPSLRFCLLVGVAGGAPGPHADIRLGDVVVSKPTGGYGGVLQYDYGKAVDDGEFILTGMLDKPPAVLLTALARLQARHHLRANDIHRFYKEALDKYGQLAETFSFPGRADDVLFLSDYSHVEGGRADCDNCDQGQVHLRPPRSSTHPRVFYGLVASANQVLRSAVRRDALSRRHGILCFEMEAAGLIDVLPCLVVRGICDYCDSHKNKQWQGYASMTAAAYAKELLSVIPSNEVSETTTIKGGLSNTSNRLPITPSSSGQIKAPSPEAIDLGFDGPGSDNGHSIAAEDSSFRSRAAEILEYRVGRRSRLIIGIELGYEAAWTITKGFTVGKFNLITSWPGAIRETHQVPTDVGYKDGEAFWGYDIPRETSRVAFLHFLHSDDEDSVDGRSASELVYDYIFGFYFHIRHKIREKETAPWGKREAQVVLVVPSALQSKAKDVESIAKGIFSRHGSLPNLNIVLRSKAVALGQLWILPKPPLGAYVICDMRAHSTHLTTYKLATVNPTVVQEIGDSMGARARNKRQRSH</sequence>
<dbReference type="RefSeq" id="XP_040698576.1">
    <property type="nucleotide sequence ID" value="XM_040847459.1"/>
</dbReference>
<dbReference type="AlphaFoldDB" id="A0A1L9T5P4"/>
<dbReference type="PANTHER" id="PTHR46082:SF11">
    <property type="entry name" value="AAA+ ATPASE DOMAIN-CONTAINING PROTEIN-RELATED"/>
    <property type="match status" value="1"/>
</dbReference>
<protein>
    <submittedName>
        <fullName evidence="2">Uncharacterized protein</fullName>
    </submittedName>
</protein>
<evidence type="ECO:0000313" key="2">
    <source>
        <dbReference type="EMBL" id="OJJ54770.1"/>
    </source>
</evidence>
<dbReference type="InterPro" id="IPR035994">
    <property type="entry name" value="Nucleoside_phosphorylase_sf"/>
</dbReference>
<dbReference type="Gene3D" id="3.40.50.1580">
    <property type="entry name" value="Nucleoside phosphorylase domain"/>
    <property type="match status" value="1"/>
</dbReference>
<dbReference type="GeneID" id="63763532"/>